<feature type="domain" description="Rho-GAP" evidence="3">
    <location>
        <begin position="362"/>
        <end position="550"/>
    </location>
</feature>
<organism evidence="4 5">
    <name type="scientific">Acanthamoeba castellanii (strain ATCC 30010 / Neff)</name>
    <dbReference type="NCBI Taxonomy" id="1257118"/>
    <lineage>
        <taxon>Eukaryota</taxon>
        <taxon>Amoebozoa</taxon>
        <taxon>Discosea</taxon>
        <taxon>Longamoebia</taxon>
        <taxon>Centramoebida</taxon>
        <taxon>Acanthamoebidae</taxon>
        <taxon>Acanthamoeba</taxon>
    </lineage>
</organism>
<dbReference type="GeneID" id="14913240"/>
<dbReference type="VEuPathDB" id="AmoebaDB:ACA1_091300"/>
<name>L8GHU6_ACACF</name>
<dbReference type="RefSeq" id="XP_004334633.1">
    <property type="nucleotide sequence ID" value="XM_004334585.1"/>
</dbReference>
<evidence type="ECO:0000313" key="5">
    <source>
        <dbReference type="Proteomes" id="UP000011083"/>
    </source>
</evidence>
<dbReference type="CDD" id="cd00159">
    <property type="entry name" value="RhoGAP"/>
    <property type="match status" value="1"/>
</dbReference>
<dbReference type="InterPro" id="IPR000198">
    <property type="entry name" value="RhoGAP_dom"/>
</dbReference>
<dbReference type="InterPro" id="IPR001849">
    <property type="entry name" value="PH_domain"/>
</dbReference>
<dbReference type="SMART" id="SM00233">
    <property type="entry name" value="PH"/>
    <property type="match status" value="1"/>
</dbReference>
<dbReference type="SUPFAM" id="SSF48350">
    <property type="entry name" value="GTPase activation domain, GAP"/>
    <property type="match status" value="1"/>
</dbReference>
<dbReference type="Proteomes" id="UP000011083">
    <property type="component" value="Unassembled WGS sequence"/>
</dbReference>
<evidence type="ECO:0000313" key="4">
    <source>
        <dbReference type="EMBL" id="ELR12620.1"/>
    </source>
</evidence>
<dbReference type="OrthoDB" id="437889at2759"/>
<dbReference type="SMART" id="SM00324">
    <property type="entry name" value="RhoGAP"/>
    <property type="match status" value="1"/>
</dbReference>
<keyword evidence="5" id="KW-1185">Reference proteome</keyword>
<dbReference type="EMBL" id="KB008103">
    <property type="protein sequence ID" value="ELR12620.1"/>
    <property type="molecule type" value="Genomic_DNA"/>
</dbReference>
<dbReference type="AlphaFoldDB" id="L8GHU6"/>
<dbReference type="InterPro" id="IPR008936">
    <property type="entry name" value="Rho_GTPase_activation_prot"/>
</dbReference>
<dbReference type="Pfam" id="PF00620">
    <property type="entry name" value="RhoGAP"/>
    <property type="match status" value="1"/>
</dbReference>
<feature type="domain" description="PH" evidence="2">
    <location>
        <begin position="229"/>
        <end position="352"/>
    </location>
</feature>
<dbReference type="Pfam" id="PF00169">
    <property type="entry name" value="PH"/>
    <property type="match status" value="1"/>
</dbReference>
<evidence type="ECO:0000259" key="3">
    <source>
        <dbReference type="PROSITE" id="PS50238"/>
    </source>
</evidence>
<dbReference type="InterPro" id="IPR051025">
    <property type="entry name" value="RhoGAP"/>
</dbReference>
<dbReference type="KEGG" id="acan:ACA1_091300"/>
<dbReference type="PANTHER" id="PTHR15228:SF24">
    <property type="entry name" value="RHO-GAP DOMAIN-CONTAINING PROTEIN"/>
    <property type="match status" value="1"/>
</dbReference>
<proteinExistence type="predicted"/>
<dbReference type="STRING" id="1257118.L8GHU6"/>
<evidence type="ECO:0000256" key="1">
    <source>
        <dbReference type="ARBA" id="ARBA00022468"/>
    </source>
</evidence>
<dbReference type="SUPFAM" id="SSF50729">
    <property type="entry name" value="PH domain-like"/>
    <property type="match status" value="1"/>
</dbReference>
<protein>
    <submittedName>
        <fullName evidence="4">RhoGAP domain containing protein</fullName>
    </submittedName>
</protein>
<keyword evidence="1" id="KW-0343">GTPase activation</keyword>
<dbReference type="PROSITE" id="PS50003">
    <property type="entry name" value="PH_DOMAIN"/>
    <property type="match status" value="1"/>
</dbReference>
<dbReference type="GO" id="GO:0007165">
    <property type="term" value="P:signal transduction"/>
    <property type="evidence" value="ECO:0007669"/>
    <property type="project" value="InterPro"/>
</dbReference>
<dbReference type="PANTHER" id="PTHR15228">
    <property type="entry name" value="SPERMATHECAL PHYSIOLOGY VARIANT"/>
    <property type="match status" value="1"/>
</dbReference>
<gene>
    <name evidence="4" type="ORF">ACA1_091300</name>
</gene>
<evidence type="ECO:0000259" key="2">
    <source>
        <dbReference type="PROSITE" id="PS50003"/>
    </source>
</evidence>
<dbReference type="Gene3D" id="1.10.555.10">
    <property type="entry name" value="Rho GTPase activation protein"/>
    <property type="match status" value="1"/>
</dbReference>
<dbReference type="InterPro" id="IPR011993">
    <property type="entry name" value="PH-like_dom_sf"/>
</dbReference>
<dbReference type="GO" id="GO:0005096">
    <property type="term" value="F:GTPase activator activity"/>
    <property type="evidence" value="ECO:0007669"/>
    <property type="project" value="UniProtKB-KW"/>
</dbReference>
<dbReference type="PROSITE" id="PS50238">
    <property type="entry name" value="RHOGAP"/>
    <property type="match status" value="1"/>
</dbReference>
<dbReference type="Gene3D" id="2.30.29.30">
    <property type="entry name" value="Pleckstrin-homology domain (PH domain)/Phosphotyrosine-binding domain (PTB)"/>
    <property type="match status" value="1"/>
</dbReference>
<reference evidence="4 5" key="1">
    <citation type="journal article" date="2013" name="Genome Biol.">
        <title>Genome of Acanthamoeba castellanii highlights extensive lateral gene transfer and early evolution of tyrosine kinase signaling.</title>
        <authorList>
            <person name="Clarke M."/>
            <person name="Lohan A.J."/>
            <person name="Liu B."/>
            <person name="Lagkouvardos I."/>
            <person name="Roy S."/>
            <person name="Zafar N."/>
            <person name="Bertelli C."/>
            <person name="Schilde C."/>
            <person name="Kianianmomeni A."/>
            <person name="Burglin T.R."/>
            <person name="Frech C."/>
            <person name="Turcotte B."/>
            <person name="Kopec K.O."/>
            <person name="Synnott J.M."/>
            <person name="Choo C."/>
            <person name="Paponov I."/>
            <person name="Finkler A."/>
            <person name="Soon Heng Tan C."/>
            <person name="Hutchins A.P."/>
            <person name="Weinmeier T."/>
            <person name="Rattei T."/>
            <person name="Chu J.S."/>
            <person name="Gimenez G."/>
            <person name="Irimia M."/>
            <person name="Rigden D.J."/>
            <person name="Fitzpatrick D.A."/>
            <person name="Lorenzo-Morales J."/>
            <person name="Bateman A."/>
            <person name="Chiu C.H."/>
            <person name="Tang P."/>
            <person name="Hegemann P."/>
            <person name="Fromm H."/>
            <person name="Raoult D."/>
            <person name="Greub G."/>
            <person name="Miranda-Saavedra D."/>
            <person name="Chen N."/>
            <person name="Nash P."/>
            <person name="Ginger M.L."/>
            <person name="Horn M."/>
            <person name="Schaap P."/>
            <person name="Caler L."/>
            <person name="Loftus B."/>
        </authorList>
    </citation>
    <scope>NUCLEOTIDE SEQUENCE [LARGE SCALE GENOMIC DNA]</scope>
    <source>
        <strain evidence="4 5">Neff</strain>
    </source>
</reference>
<accession>L8GHU6</accession>
<sequence>MFSSQSPARRTITPKDVEDAVTLQVRYVKATTQDKSRVTAVRKMRFDRSWTIRKGLTMMATEGRMPHMEGKYLYQPNAVDRKVFGTWLQPDKTFADYNIKDMDEVEVKHKPQLVTFGVWSSLTDVAHCPWLLPPAFSETKIDPTVSVELDFREPLRDIVPFLPDLFGGGVIKRGEEYIFQHLWTEAGQSRRKWLNAGASLEEQDIIPGSILVLTPLGPFLKRPLTSIKNPEKSGFLMKQSIKEPGGFLVDAKTAFTGESGASKKTGTKKRWFVVEDNLLYYYASKTASTPSGVIPLDYCSISELQSPTADKYQFELIGNIECFSNKVARYLIFDDNEAQVREWMKIVRYKCANCSDKRVFEVSITKTMKHTKGDIPNIIKKTVKYIEERGMDVEGIFRKSGGMISVQKYRDLYDNGEDPDLSECVDPHTVSGLLKLYLRSLPEPLITYDLYDKFKEASELGNAVESAARMRALVNSLPQDNQVVLEYLIDFIGRVAQHSATNFMHIQNLATVFGPNLLRPKDASAIEMMGHTSTICAIVELLIGRREEIFADVKSERAARVRAATETPDHPEGLHAASDLTERKIRDFTKADNPVLAAQEELHALGLRLDELGKRMHDEKVALDRLADLTSRFMR</sequence>